<evidence type="ECO:0000256" key="1">
    <source>
        <dbReference type="SAM" id="MobiDB-lite"/>
    </source>
</evidence>
<feature type="region of interest" description="Disordered" evidence="1">
    <location>
        <begin position="563"/>
        <end position="591"/>
    </location>
</feature>
<feature type="compositionally biased region" description="Basic and acidic residues" evidence="1">
    <location>
        <begin position="7"/>
        <end position="25"/>
    </location>
</feature>
<evidence type="ECO:0000259" key="2">
    <source>
        <dbReference type="PROSITE" id="PS51293"/>
    </source>
</evidence>
<feature type="domain" description="SANT" evidence="2">
    <location>
        <begin position="993"/>
        <end position="1044"/>
    </location>
</feature>
<feature type="compositionally biased region" description="Low complexity" evidence="1">
    <location>
        <begin position="200"/>
        <end position="216"/>
    </location>
</feature>
<dbReference type="Gene3D" id="1.10.10.60">
    <property type="entry name" value="Homeodomain-like"/>
    <property type="match status" value="1"/>
</dbReference>
<dbReference type="SMART" id="SM00717">
    <property type="entry name" value="SANT"/>
    <property type="match status" value="2"/>
</dbReference>
<dbReference type="InterPro" id="IPR009057">
    <property type="entry name" value="Homeodomain-like_sf"/>
</dbReference>
<feature type="compositionally biased region" description="Gly residues" evidence="1">
    <location>
        <begin position="26"/>
        <end position="36"/>
    </location>
</feature>
<dbReference type="PANTHER" id="PTHR47340:SF1">
    <property type="entry name" value="DUPLICATED HOMEODOMAIN-LIKE SUPERFAMILY PROTEIN"/>
    <property type="match status" value="1"/>
</dbReference>
<accession>A0A9N7R1T8</accession>
<keyword evidence="3" id="KW-0238">DNA-binding</keyword>
<dbReference type="CDD" id="cd00167">
    <property type="entry name" value="SANT"/>
    <property type="match status" value="2"/>
</dbReference>
<name>A0A9N7R1T8_STRHE</name>
<proteinExistence type="predicted"/>
<feature type="compositionally biased region" description="Low complexity" evidence="1">
    <location>
        <begin position="272"/>
        <end position="288"/>
    </location>
</feature>
<dbReference type="GO" id="GO:0003677">
    <property type="term" value="F:DNA binding"/>
    <property type="evidence" value="ECO:0007669"/>
    <property type="project" value="UniProtKB-KW"/>
</dbReference>
<feature type="domain" description="SANT" evidence="2">
    <location>
        <begin position="785"/>
        <end position="836"/>
    </location>
</feature>
<dbReference type="InterPro" id="IPR017884">
    <property type="entry name" value="SANT_dom"/>
</dbReference>
<feature type="compositionally biased region" description="Polar residues" evidence="1">
    <location>
        <begin position="1297"/>
        <end position="1307"/>
    </location>
</feature>
<keyword evidence="3" id="KW-0371">Homeobox</keyword>
<feature type="region of interest" description="Disordered" evidence="1">
    <location>
        <begin position="1434"/>
        <end position="1458"/>
    </location>
</feature>
<feature type="region of interest" description="Disordered" evidence="1">
    <location>
        <begin position="1256"/>
        <end position="1316"/>
    </location>
</feature>
<dbReference type="PANTHER" id="PTHR47340">
    <property type="entry name" value="DUPLICATED HOMEODOMAIN-LIKE SUPERFAMILY PROTEIN"/>
    <property type="match status" value="1"/>
</dbReference>
<feature type="compositionally biased region" description="Polar residues" evidence="1">
    <location>
        <begin position="153"/>
        <end position="199"/>
    </location>
</feature>
<evidence type="ECO:0000313" key="3">
    <source>
        <dbReference type="EMBL" id="CAA0806363.1"/>
    </source>
</evidence>
<feature type="region of interest" description="Disordered" evidence="1">
    <location>
        <begin position="1"/>
        <end position="339"/>
    </location>
</feature>
<feature type="region of interest" description="Disordered" evidence="1">
    <location>
        <begin position="1206"/>
        <end position="1241"/>
    </location>
</feature>
<reference evidence="3" key="1">
    <citation type="submission" date="2019-12" db="EMBL/GenBank/DDBJ databases">
        <authorList>
            <person name="Scholes J."/>
        </authorList>
    </citation>
    <scope>NUCLEOTIDE SEQUENCE</scope>
</reference>
<dbReference type="Proteomes" id="UP001153555">
    <property type="component" value="Unassembled WGS sequence"/>
</dbReference>
<sequence>MPPEQLPWDRRDFRKHDRSGSDRRFTGGGGRGGFGGGDHRWREQHHHPHAPPHPPPYHYHRNHPQQRWYSDFRSSRPIPPGHGKQGGWGMHPDEAGHGFSPFGSRYGDRNIEDDNFRPFGSRSEGRFFRSSRENRGSFSQKDWKSPSCEPPVATSSGSGRPNDEVTNQKSVENTQTCPTNCSKGNNSENVETFHNNCSKGNNSENIHINSSNGNSSPHPPPPDSLSCQPQAVSKEKYENDGGSGDQPASSVQKSDKGNAVGSLDWKLKWDRSCSLTSRGSGLSRSSSSKNTAVDAVEEKAEVKPKNTAPIDSPAAVSLEPTAQVPSGDTGSRKKPRLGWGEGLAKYEKKKVEGPEDGVAKDVLANSVSSAETMQLPSANVLEKSPKPADGLDCASPATPSSVACSSSPGIEEKESIKAVNINHDPANLSFSPINIAQSCCEESTFNLENLELASIANLSSLINAMLQPDVPSSAETSYARATSMNKLLVWKVNVLKALEVTESEIDLLETELKSLVAEPRSRCPHPAASILLPGECHSNSFEQETVSSAVRAAPLQVVASGHMIVESPSADDEDSGSDEDEDDTDSQDLSSVSSMDFDFEHIYEAILASNKDYACTAMEELNMLLPVQKCPFNVLATAEVSSPQRDSSFIKERFLMRKRSLLFKEKVLTLKFKVFQHFWREGRVVSVSKLRGKSHKKLDLCRTGYKKNRSSSRSRISHSAGISRKVPAEEVVEFINELLRESQIKPCRSILKMPAMILDRGIKMSRFISNNALVEDPCATERERSMINPWTSEEMELFIDKLSEFGKDFSKIASFLERKTVADCIEFYYKNHKAESFQRAKPGVTKQSKSQPTTYLVANGKRWNREANAASLDVLGEASMIAANAIEAQQKCASSRAFLGASSSQKAPSRNFHGPLERSNSLDNNEAAAADVLAGICGSLSSGEAMSSCITSSVDPVDGYTQRVTSCVKMSLTPDVMQSVDDEGSDESCADMVDSTDWTDEEKSFFVQAVSSYGKDFEMISQCLRTRSVEQCKIFFSKARKCLGLDHVTPGPGNAAACGGDVDGGGGSSDTEDACDLANDDSECKMEMDPPEKCSHESGIARTSESKHFEASGETTQPCSIDSVIAEPVPVLNDSSMADDALVDYKQAVDFNVDSKELCCVNGAFTPELEVKTSAEESNDYGQPNGGPSDTDKKGLAEVFNEHHMEDGKGQGLISSDDNLENKKVGDRGANSTEVNVASSTPVEVKVENVSHSSVASSISSIQKDSESQNNPPLEQNDHCAPMESSTLFPVPIKYQEPSNGTSQNDPQKVAVAGDSHQHVSGYSQLDSVERSHILTGYPVSVQTLKVINGDVVKHIAIQNVPKRDDGKLNLELHTDFSLQKCSIGLSNQIDNVSFLPQSGCSPVADKPQQPSRNGDVKLFGKILISSQEKTSSCDRDVITSNNNNNGQHHNQKAGHHRQSLTLNFSGDDKAVNLDSFQSKVDCNSYLASENSNIPFKSFSCWDENRTKQPTIFQPLPDSALLLAKYPAAFSSHSTPTLKFD</sequence>
<feature type="compositionally biased region" description="Basic and acidic residues" evidence="1">
    <location>
        <begin position="106"/>
        <end position="116"/>
    </location>
</feature>
<feature type="compositionally biased region" description="Polar residues" evidence="1">
    <location>
        <begin position="1230"/>
        <end position="1241"/>
    </location>
</feature>
<evidence type="ECO:0000313" key="4">
    <source>
        <dbReference type="Proteomes" id="UP001153555"/>
    </source>
</evidence>
<feature type="region of interest" description="Disordered" evidence="1">
    <location>
        <begin position="1173"/>
        <end position="1194"/>
    </location>
</feature>
<feature type="compositionally biased region" description="Acidic residues" evidence="1">
    <location>
        <begin position="569"/>
        <end position="586"/>
    </location>
</feature>
<dbReference type="Pfam" id="PF00249">
    <property type="entry name" value="Myb_DNA-binding"/>
    <property type="match status" value="2"/>
</dbReference>
<organism evidence="3 4">
    <name type="scientific">Striga hermonthica</name>
    <name type="common">Purple witchweed</name>
    <name type="synonym">Buchnera hermonthica</name>
    <dbReference type="NCBI Taxonomy" id="68872"/>
    <lineage>
        <taxon>Eukaryota</taxon>
        <taxon>Viridiplantae</taxon>
        <taxon>Streptophyta</taxon>
        <taxon>Embryophyta</taxon>
        <taxon>Tracheophyta</taxon>
        <taxon>Spermatophyta</taxon>
        <taxon>Magnoliopsida</taxon>
        <taxon>eudicotyledons</taxon>
        <taxon>Gunneridae</taxon>
        <taxon>Pentapetalae</taxon>
        <taxon>asterids</taxon>
        <taxon>lamiids</taxon>
        <taxon>Lamiales</taxon>
        <taxon>Orobanchaceae</taxon>
        <taxon>Buchnereae</taxon>
        <taxon>Striga</taxon>
    </lineage>
</organism>
<comment type="caution">
    <text evidence="3">The sequence shown here is derived from an EMBL/GenBank/DDBJ whole genome shotgun (WGS) entry which is preliminary data.</text>
</comment>
<feature type="compositionally biased region" description="Basic and acidic residues" evidence="1">
    <location>
        <begin position="123"/>
        <end position="135"/>
    </location>
</feature>
<dbReference type="EMBL" id="CACSLK010000984">
    <property type="protein sequence ID" value="CAA0806363.1"/>
    <property type="molecule type" value="Genomic_DNA"/>
</dbReference>
<dbReference type="Gene3D" id="1.20.58.1880">
    <property type="match status" value="1"/>
</dbReference>
<dbReference type="SUPFAM" id="SSF46689">
    <property type="entry name" value="Homeodomain-like"/>
    <property type="match status" value="2"/>
</dbReference>
<keyword evidence="4" id="KW-1185">Reference proteome</keyword>
<protein>
    <submittedName>
        <fullName evidence="3">Duplicated homeodomain-like superfamily protein</fullName>
    </submittedName>
</protein>
<gene>
    <name evidence="3" type="ORF">SHERM_09263</name>
</gene>
<dbReference type="OrthoDB" id="10258692at2759"/>
<dbReference type="PROSITE" id="PS51293">
    <property type="entry name" value="SANT"/>
    <property type="match status" value="2"/>
</dbReference>
<dbReference type="InterPro" id="IPR001005">
    <property type="entry name" value="SANT/Myb"/>
</dbReference>